<dbReference type="InterPro" id="IPR000182">
    <property type="entry name" value="GNAT_dom"/>
</dbReference>
<proteinExistence type="predicted"/>
<feature type="domain" description="N-acetyltransferase" evidence="1">
    <location>
        <begin position="1"/>
        <end position="156"/>
    </location>
</feature>
<keyword evidence="3" id="KW-1185">Reference proteome</keyword>
<protein>
    <submittedName>
        <fullName evidence="2">GNAT family acetyltransferase</fullName>
    </submittedName>
</protein>
<dbReference type="EMBL" id="CP013659">
    <property type="protein sequence ID" value="ALS76337.1"/>
    <property type="molecule type" value="Genomic_DNA"/>
</dbReference>
<dbReference type="Proteomes" id="UP000067683">
    <property type="component" value="Chromosome"/>
</dbReference>
<dbReference type="PANTHER" id="PTHR43617:SF30">
    <property type="entry name" value="HISTONE ACETYLTRANSFERASE"/>
    <property type="match status" value="1"/>
</dbReference>
<dbReference type="SUPFAM" id="SSF55729">
    <property type="entry name" value="Acyl-CoA N-acyltransferases (Nat)"/>
    <property type="match status" value="1"/>
</dbReference>
<dbReference type="OrthoDB" id="5292888at2"/>
<accession>A0A0U2ZJW8</accession>
<dbReference type="CDD" id="cd04301">
    <property type="entry name" value="NAT_SF"/>
    <property type="match status" value="1"/>
</dbReference>
<dbReference type="InterPro" id="IPR016181">
    <property type="entry name" value="Acyl_CoA_acyltransferase"/>
</dbReference>
<gene>
    <name evidence="2" type="ORF">AUC31_14530</name>
</gene>
<dbReference type="Pfam" id="PF00583">
    <property type="entry name" value="Acetyltransf_1"/>
    <property type="match status" value="1"/>
</dbReference>
<dbReference type="KEGG" id="prt:AUC31_14530"/>
<dbReference type="STRING" id="200991.AUC31_14530"/>
<dbReference type="PROSITE" id="PS51186">
    <property type="entry name" value="GNAT"/>
    <property type="match status" value="1"/>
</dbReference>
<evidence type="ECO:0000313" key="3">
    <source>
        <dbReference type="Proteomes" id="UP000067683"/>
    </source>
</evidence>
<dbReference type="GO" id="GO:0016747">
    <property type="term" value="F:acyltransferase activity, transferring groups other than amino-acyl groups"/>
    <property type="evidence" value="ECO:0007669"/>
    <property type="project" value="InterPro"/>
</dbReference>
<evidence type="ECO:0000313" key="2">
    <source>
        <dbReference type="EMBL" id="ALS76337.1"/>
    </source>
</evidence>
<organism evidence="2 3">
    <name type="scientific">Planococcus rifietoensis</name>
    <dbReference type="NCBI Taxonomy" id="200991"/>
    <lineage>
        <taxon>Bacteria</taxon>
        <taxon>Bacillati</taxon>
        <taxon>Bacillota</taxon>
        <taxon>Bacilli</taxon>
        <taxon>Bacillales</taxon>
        <taxon>Caryophanaceae</taxon>
        <taxon>Planococcus</taxon>
    </lineage>
</organism>
<sequence length="173" mass="19838">MMIRRARVSDAQGIAKVHVDSWITTYRNIVPDEYLDGLKYLEREKQWERNLQHSTAFVAENEAGEVIGFADGGKERSGDYPDIEGEVYSIYILKAYQGQGVGKLLMQAISKELLDRDIQSMLVWVLKENQSSGFYEKLGGKVIDEKHIKIAGKQIPELAYEWVDIDRIVNRDE</sequence>
<evidence type="ECO:0000259" key="1">
    <source>
        <dbReference type="PROSITE" id="PS51186"/>
    </source>
</evidence>
<dbReference type="RefSeq" id="WP_058383039.1">
    <property type="nucleotide sequence ID" value="NZ_CP013659.2"/>
</dbReference>
<dbReference type="Gene3D" id="3.40.630.30">
    <property type="match status" value="1"/>
</dbReference>
<name>A0A0U2ZJW8_9BACL</name>
<dbReference type="AlphaFoldDB" id="A0A0U2ZJW8"/>
<dbReference type="PANTHER" id="PTHR43617">
    <property type="entry name" value="L-AMINO ACID N-ACETYLTRANSFERASE"/>
    <property type="match status" value="1"/>
</dbReference>
<reference evidence="2" key="1">
    <citation type="submission" date="2016-01" db="EMBL/GenBank/DDBJ databases">
        <title>Complete genome of Planococcus rifietoensis type strain M8.</title>
        <authorList>
            <person name="See-Too W.S."/>
        </authorList>
    </citation>
    <scope>NUCLEOTIDE SEQUENCE [LARGE SCALE GENOMIC DNA]</scope>
    <source>
        <strain evidence="2">M8</strain>
    </source>
</reference>
<dbReference type="InterPro" id="IPR050276">
    <property type="entry name" value="MshD_Acetyltransferase"/>
</dbReference>